<accession>A0A8X6J417</accession>
<dbReference type="EMBL" id="BMAO01003848">
    <property type="protein sequence ID" value="GFQ90615.1"/>
    <property type="molecule type" value="Genomic_DNA"/>
</dbReference>
<evidence type="ECO:0000313" key="1">
    <source>
        <dbReference type="EMBL" id="GFQ90615.1"/>
    </source>
</evidence>
<proteinExistence type="predicted"/>
<dbReference type="AlphaFoldDB" id="A0A8X6J417"/>
<sequence length="108" mass="12377">MSLRYSELLQQRVISVLQERQCLQTTIFMQDGVTPLIGRQDKALLSANFSDNHIISRHFRMTLPDLQASIIRHVAEIPCELLCAAIEKAIMRFQYVIDVNGAHIEQIL</sequence>
<dbReference type="OrthoDB" id="6436543at2759"/>
<keyword evidence="2" id="KW-1185">Reference proteome</keyword>
<protein>
    <submittedName>
        <fullName evidence="1">Uncharacterized protein</fullName>
    </submittedName>
</protein>
<comment type="caution">
    <text evidence="1">The sequence shown here is derived from an EMBL/GenBank/DDBJ whole genome shotgun (WGS) entry which is preliminary data.</text>
</comment>
<reference evidence="1" key="1">
    <citation type="submission" date="2020-07" db="EMBL/GenBank/DDBJ databases">
        <title>Multicomponent nature underlies the extraordinary mechanical properties of spider dragline silk.</title>
        <authorList>
            <person name="Kono N."/>
            <person name="Nakamura H."/>
            <person name="Mori M."/>
            <person name="Yoshida Y."/>
            <person name="Ohtoshi R."/>
            <person name="Malay A.D."/>
            <person name="Moran D.A.P."/>
            <person name="Tomita M."/>
            <person name="Numata K."/>
            <person name="Arakawa K."/>
        </authorList>
    </citation>
    <scope>NUCLEOTIDE SEQUENCE</scope>
</reference>
<organism evidence="1 2">
    <name type="scientific">Trichonephila clavata</name>
    <name type="common">Joro spider</name>
    <name type="synonym">Nephila clavata</name>
    <dbReference type="NCBI Taxonomy" id="2740835"/>
    <lineage>
        <taxon>Eukaryota</taxon>
        <taxon>Metazoa</taxon>
        <taxon>Ecdysozoa</taxon>
        <taxon>Arthropoda</taxon>
        <taxon>Chelicerata</taxon>
        <taxon>Arachnida</taxon>
        <taxon>Araneae</taxon>
        <taxon>Araneomorphae</taxon>
        <taxon>Entelegynae</taxon>
        <taxon>Araneoidea</taxon>
        <taxon>Nephilidae</taxon>
        <taxon>Trichonephila</taxon>
    </lineage>
</organism>
<name>A0A8X6J417_TRICU</name>
<dbReference type="Proteomes" id="UP000887116">
    <property type="component" value="Unassembled WGS sequence"/>
</dbReference>
<gene>
    <name evidence="1" type="primary">NCL1_35099</name>
    <name evidence="1" type="ORF">TNCT_212201</name>
</gene>
<evidence type="ECO:0000313" key="2">
    <source>
        <dbReference type="Proteomes" id="UP000887116"/>
    </source>
</evidence>